<feature type="domain" description="FlgD/Vpr Ig-like" evidence="2">
    <location>
        <begin position="60"/>
        <end position="119"/>
    </location>
</feature>
<sequence length="625" mass="68325">MTLVARVTFLVLVGASFSAFFVAQRLKSTPPYIEAASVDRYFSPNGDGQRDVNQFSITLRVADDATVDVVNLDGDRVKRLAENVAVQRYRPLRLKWDGTDDAGGRVPDGRYRLRVAMRNEGRSATIQKTMTVDTKAPDPVACIGFKCSDTKHMGNVISQGDRRVLIYVRGVSRFPTRFSLYRTDEGKPRKIADLPPLKGGFNRKVWDGLVDGKPLPPGTYLVQVRVRDTARNVGVSPAEFAVGAIRGRPGITVRGLAAQPPLRPVTEGQRVEVHVDARGAAYRWRVRRVGDSAVRKRGTETAPVLAFRAPKGPSGVYLLELRAGRWHTTVPFLVQAEKRSSVLVVVPAVSWLGTDKVDDRPFDGLPNTLTDGGTVRWPRAFVGDDGLPAGFATQIAPLLVFLDRQRIRYDLTSDLDLDLTRNPRASDRPGVLFAGSERWITRTLAKRLRRYVTDGGHVALFGGDTMLRGVRLRVFDAEDSGTLSRATQPTSTDPFGARIGKTRTLAAPATLSQFDGSTEYGLMEGANDLPGFKVLQESTLVDGKADLASVGQPLTPEEEAASVSSGKDPREIRPALAATQLGKGVVIRVGLPEWTSKLADSNVSQVTRNIIDILRGVQPRIRSTK</sequence>
<dbReference type="Gene3D" id="2.60.40.4070">
    <property type="match status" value="1"/>
</dbReference>
<dbReference type="Pfam" id="PF13860">
    <property type="entry name" value="FlgD_ig"/>
    <property type="match status" value="1"/>
</dbReference>
<dbReference type="Gene3D" id="3.40.50.880">
    <property type="match status" value="1"/>
</dbReference>
<evidence type="ECO:0000259" key="3">
    <source>
        <dbReference type="Pfam" id="PF20254"/>
    </source>
</evidence>
<dbReference type="InterPro" id="IPR046540">
    <property type="entry name" value="DMFA2_C"/>
</dbReference>
<name>A0A9X3MVA2_9ACTN</name>
<evidence type="ECO:0000259" key="2">
    <source>
        <dbReference type="Pfam" id="PF13860"/>
    </source>
</evidence>
<keyword evidence="5" id="KW-1185">Reference proteome</keyword>
<accession>A0A9X3MVA2</accession>
<comment type="caution">
    <text evidence="4">The sequence shown here is derived from an EMBL/GenBank/DDBJ whole genome shotgun (WGS) entry which is preliminary data.</text>
</comment>
<dbReference type="EMBL" id="JAPDOD010000015">
    <property type="protein sequence ID" value="MDA0161917.1"/>
    <property type="molecule type" value="Genomic_DNA"/>
</dbReference>
<protein>
    <recommendedName>
        <fullName evidence="6">FlgD Ig-like domain-containing protein</fullName>
    </recommendedName>
</protein>
<organism evidence="4 5">
    <name type="scientific">Solirubrobacter ginsenosidimutans</name>
    <dbReference type="NCBI Taxonomy" id="490573"/>
    <lineage>
        <taxon>Bacteria</taxon>
        <taxon>Bacillati</taxon>
        <taxon>Actinomycetota</taxon>
        <taxon>Thermoleophilia</taxon>
        <taxon>Solirubrobacterales</taxon>
        <taxon>Solirubrobacteraceae</taxon>
        <taxon>Solirubrobacter</taxon>
    </lineage>
</organism>
<gene>
    <name evidence="4" type="ORF">OM076_16705</name>
</gene>
<dbReference type="InterPro" id="IPR025965">
    <property type="entry name" value="FlgD/Vpr_Ig-like"/>
</dbReference>
<evidence type="ECO:0000313" key="4">
    <source>
        <dbReference type="EMBL" id="MDA0161917.1"/>
    </source>
</evidence>
<dbReference type="Proteomes" id="UP001149140">
    <property type="component" value="Unassembled WGS sequence"/>
</dbReference>
<dbReference type="AlphaFoldDB" id="A0A9X3MVA2"/>
<feature type="domain" description="N,N-dimethylformamidase beta subunit-like C-terminal" evidence="3">
    <location>
        <begin position="312"/>
        <end position="473"/>
    </location>
</feature>
<proteinExistence type="predicted"/>
<dbReference type="Pfam" id="PF20254">
    <property type="entry name" value="DMFA2_C"/>
    <property type="match status" value="1"/>
</dbReference>
<dbReference type="RefSeq" id="WP_270041149.1">
    <property type="nucleotide sequence ID" value="NZ_JAPDOD010000015.1"/>
</dbReference>
<feature type="region of interest" description="Disordered" evidence="1">
    <location>
        <begin position="549"/>
        <end position="569"/>
    </location>
</feature>
<dbReference type="InterPro" id="IPR029062">
    <property type="entry name" value="Class_I_gatase-like"/>
</dbReference>
<evidence type="ECO:0000313" key="5">
    <source>
        <dbReference type="Proteomes" id="UP001149140"/>
    </source>
</evidence>
<reference evidence="4" key="1">
    <citation type="submission" date="2022-10" db="EMBL/GenBank/DDBJ databases">
        <title>The WGS of Solirubrobacter ginsenosidimutans DSM 21036.</title>
        <authorList>
            <person name="Jiang Z."/>
        </authorList>
    </citation>
    <scope>NUCLEOTIDE SEQUENCE</scope>
    <source>
        <strain evidence="4">DSM 21036</strain>
    </source>
</reference>
<evidence type="ECO:0008006" key="6">
    <source>
        <dbReference type="Google" id="ProtNLM"/>
    </source>
</evidence>
<evidence type="ECO:0000256" key="1">
    <source>
        <dbReference type="SAM" id="MobiDB-lite"/>
    </source>
</evidence>